<evidence type="ECO:0000313" key="2">
    <source>
        <dbReference type="Proteomes" id="UP000711047"/>
    </source>
</evidence>
<comment type="caution">
    <text evidence="1">The sequence shown here is derived from an EMBL/GenBank/DDBJ whole genome shotgun (WGS) entry which is preliminary data.</text>
</comment>
<dbReference type="EMBL" id="JABMKX010000019">
    <property type="protein sequence ID" value="NQX48911.1"/>
    <property type="molecule type" value="Genomic_DNA"/>
</dbReference>
<reference evidence="1 2" key="1">
    <citation type="submission" date="2020-05" db="EMBL/GenBank/DDBJ databases">
        <title>Paenibacillus glebae, sp. nov., Paenibacillus humi sp. nov., Paenibacillus pedi sp. nov., Paenibacillus terrestris sp. nov. and Paenibacillus terricola sp. nov., isolated from a forest top soil sample.</title>
        <authorList>
            <person name="Qi S."/>
            <person name="Carlier A."/>
            <person name="Cnockaert M."/>
            <person name="Vandamme P."/>
        </authorList>
    </citation>
    <scope>NUCLEOTIDE SEQUENCE [LARGE SCALE GENOMIC DNA]</scope>
    <source>
        <strain evidence="1 2">LMG 29502</strain>
    </source>
</reference>
<protein>
    <submittedName>
        <fullName evidence="1">Uncharacterized protein</fullName>
    </submittedName>
</protein>
<gene>
    <name evidence="1" type="ORF">HQN87_26675</name>
</gene>
<organism evidence="1 2">
    <name type="scientific">Paenibacillus tritici</name>
    <dbReference type="NCBI Taxonomy" id="1873425"/>
    <lineage>
        <taxon>Bacteria</taxon>
        <taxon>Bacillati</taxon>
        <taxon>Bacillota</taxon>
        <taxon>Bacilli</taxon>
        <taxon>Bacillales</taxon>
        <taxon>Paenibacillaceae</taxon>
        <taxon>Paenibacillus</taxon>
    </lineage>
</organism>
<accession>A0ABX2DW23</accession>
<sequence>MRNEGPEQVLEVQRVLEQIVAKQIPVHVGCQLLTAMLHNGNEWVWSDFDEYYSLLADIPLPDQYLMWNQEALLAKLKKLDLYEEQVIHLAKRLYDELKSQE</sequence>
<name>A0ABX2DW23_9BACL</name>
<dbReference type="RefSeq" id="WP_173139521.1">
    <property type="nucleotide sequence ID" value="NZ_JABMKX010000019.1"/>
</dbReference>
<proteinExistence type="predicted"/>
<dbReference type="Proteomes" id="UP000711047">
    <property type="component" value="Unassembled WGS sequence"/>
</dbReference>
<evidence type="ECO:0000313" key="1">
    <source>
        <dbReference type="EMBL" id="NQX48911.1"/>
    </source>
</evidence>
<keyword evidence="2" id="KW-1185">Reference proteome</keyword>